<dbReference type="Ensembl" id="ENSSSCT00060026099.1">
    <property type="protein sequence ID" value="ENSSSCP00060011063.1"/>
    <property type="gene ID" value="ENSSSCG00060019374.1"/>
</dbReference>
<organism evidence="1 2">
    <name type="scientific">Sus scrofa</name>
    <name type="common">Pig</name>
    <dbReference type="NCBI Taxonomy" id="9823"/>
    <lineage>
        <taxon>Eukaryota</taxon>
        <taxon>Metazoa</taxon>
        <taxon>Chordata</taxon>
        <taxon>Craniata</taxon>
        <taxon>Vertebrata</taxon>
        <taxon>Euteleostomi</taxon>
        <taxon>Mammalia</taxon>
        <taxon>Eutheria</taxon>
        <taxon>Laurasiatheria</taxon>
        <taxon>Artiodactyla</taxon>
        <taxon>Suina</taxon>
        <taxon>Suidae</taxon>
        <taxon>Sus</taxon>
    </lineage>
</organism>
<dbReference type="Ensembl" id="ENSSSCT00025093318.1">
    <property type="protein sequence ID" value="ENSSSCP00025040943.1"/>
    <property type="gene ID" value="ENSSSCG00025067924.1"/>
</dbReference>
<evidence type="ECO:0000313" key="1">
    <source>
        <dbReference type="Ensembl" id="ENSSSCP00060011063.1"/>
    </source>
</evidence>
<dbReference type="AlphaFoldDB" id="A0A8D1ULB5"/>
<dbReference type="Proteomes" id="UP000694727">
    <property type="component" value="Unplaced"/>
</dbReference>
<evidence type="ECO:0000313" key="2">
    <source>
        <dbReference type="Proteomes" id="UP000694723"/>
    </source>
</evidence>
<proteinExistence type="predicted"/>
<sequence length="107" mass="11268">GRGGSWEAQRCCLVGRGALSSYQALWALPGIAPQPPPPNLRVPLSNHRSVDSCHVGGIPAPWALPEPPWSFPLPGSGGVSGKASSKVNKSEEQTLEVLQLQVHMGPQ</sequence>
<dbReference type="Proteomes" id="UP000694723">
    <property type="component" value="Unplaced"/>
</dbReference>
<accession>A0A8D1ULB5</accession>
<reference evidence="1" key="1">
    <citation type="submission" date="2025-05" db="UniProtKB">
        <authorList>
            <consortium name="Ensembl"/>
        </authorList>
    </citation>
    <scope>IDENTIFICATION</scope>
</reference>
<protein>
    <submittedName>
        <fullName evidence="1">Uncharacterized protein</fullName>
    </submittedName>
</protein>
<name>A0A8D1ULB5_PIG</name>